<reference evidence="2" key="1">
    <citation type="submission" date="2006-10" db="EMBL/GenBank/DDBJ databases">
        <authorList>
            <person name="Amadeo P."/>
            <person name="Zhao Q."/>
            <person name="Wortman J."/>
            <person name="Fraser-Liggett C."/>
            <person name="Carlton J."/>
        </authorList>
    </citation>
    <scope>NUCLEOTIDE SEQUENCE</scope>
    <source>
        <strain evidence="2">G3</strain>
    </source>
</reference>
<dbReference type="InParanoid" id="A2FZE9"/>
<evidence type="ECO:0000313" key="3">
    <source>
        <dbReference type="Proteomes" id="UP000001542"/>
    </source>
</evidence>
<dbReference type="Pfam" id="PF04577">
    <property type="entry name" value="Glyco_transf_61"/>
    <property type="match status" value="1"/>
</dbReference>
<organism evidence="2 3">
    <name type="scientific">Trichomonas vaginalis (strain ATCC PRA-98 / G3)</name>
    <dbReference type="NCBI Taxonomy" id="412133"/>
    <lineage>
        <taxon>Eukaryota</taxon>
        <taxon>Metamonada</taxon>
        <taxon>Parabasalia</taxon>
        <taxon>Trichomonadida</taxon>
        <taxon>Trichomonadidae</taxon>
        <taxon>Trichomonas</taxon>
    </lineage>
</organism>
<dbReference type="EMBL" id="DS114173">
    <property type="protein sequence ID" value="EAX89723.1"/>
    <property type="molecule type" value="Genomic_DNA"/>
</dbReference>
<dbReference type="InterPro" id="IPR049625">
    <property type="entry name" value="Glyco_transf_61_cat"/>
</dbReference>
<evidence type="ECO:0000259" key="1">
    <source>
        <dbReference type="Pfam" id="PF04577"/>
    </source>
</evidence>
<proteinExistence type="predicted"/>
<evidence type="ECO:0000313" key="2">
    <source>
        <dbReference type="EMBL" id="EAX89723.1"/>
    </source>
</evidence>
<dbReference type="KEGG" id="tva:4747396"/>
<gene>
    <name evidence="2" type="ORF">TVAG_208260</name>
</gene>
<dbReference type="GO" id="GO:0016757">
    <property type="term" value="F:glycosyltransferase activity"/>
    <property type="evidence" value="ECO:0000318"/>
    <property type="project" value="GO_Central"/>
</dbReference>
<reference evidence="2" key="2">
    <citation type="journal article" date="2007" name="Science">
        <title>Draft genome sequence of the sexually transmitted pathogen Trichomonas vaginalis.</title>
        <authorList>
            <person name="Carlton J.M."/>
            <person name="Hirt R.P."/>
            <person name="Silva J.C."/>
            <person name="Delcher A.L."/>
            <person name="Schatz M."/>
            <person name="Zhao Q."/>
            <person name="Wortman J.R."/>
            <person name="Bidwell S.L."/>
            <person name="Alsmark U.C.M."/>
            <person name="Besteiro S."/>
            <person name="Sicheritz-Ponten T."/>
            <person name="Noel C.J."/>
            <person name="Dacks J.B."/>
            <person name="Foster P.G."/>
            <person name="Simillion C."/>
            <person name="Van de Peer Y."/>
            <person name="Miranda-Saavedra D."/>
            <person name="Barton G.J."/>
            <person name="Westrop G.D."/>
            <person name="Mueller S."/>
            <person name="Dessi D."/>
            <person name="Fiori P.L."/>
            <person name="Ren Q."/>
            <person name="Paulsen I."/>
            <person name="Zhang H."/>
            <person name="Bastida-Corcuera F.D."/>
            <person name="Simoes-Barbosa A."/>
            <person name="Brown M.T."/>
            <person name="Hayes R.D."/>
            <person name="Mukherjee M."/>
            <person name="Okumura C.Y."/>
            <person name="Schneider R."/>
            <person name="Smith A.J."/>
            <person name="Vanacova S."/>
            <person name="Villalvazo M."/>
            <person name="Haas B.J."/>
            <person name="Pertea M."/>
            <person name="Feldblyum T.V."/>
            <person name="Utterback T.R."/>
            <person name="Shu C.L."/>
            <person name="Osoegawa K."/>
            <person name="de Jong P.J."/>
            <person name="Hrdy I."/>
            <person name="Horvathova L."/>
            <person name="Zubacova Z."/>
            <person name="Dolezal P."/>
            <person name="Malik S.B."/>
            <person name="Logsdon J.M. Jr."/>
            <person name="Henze K."/>
            <person name="Gupta A."/>
            <person name="Wang C.C."/>
            <person name="Dunne R.L."/>
            <person name="Upcroft J.A."/>
            <person name="Upcroft P."/>
            <person name="White O."/>
            <person name="Salzberg S.L."/>
            <person name="Tang P."/>
            <person name="Chiu C.-H."/>
            <person name="Lee Y.-S."/>
            <person name="Embley T.M."/>
            <person name="Coombs G.H."/>
            <person name="Mottram J.C."/>
            <person name="Tachezy J."/>
            <person name="Fraser-Liggett C.M."/>
            <person name="Johnson P.J."/>
        </authorList>
    </citation>
    <scope>NUCLEOTIDE SEQUENCE [LARGE SCALE GENOMIC DNA]</scope>
    <source>
        <strain evidence="2">G3</strain>
    </source>
</reference>
<sequence length="271" mass="31001">MYVPKFYYDVGFVVVAPPSGKHLADKYLRYLGLSKSVTVLNFNPEKEQVFVERLLVVTSLHYGNGYCVGGLQRLRQLFYKRFNVRGITPHTFSIINRPDKKRRINNIEELYNNLTLHVPTDPGEKWTIEPMNPDDFADTVKRWTRIKCLVAPGGSFLFNAIVMQPRTGILVMLGDMRDLPNVNLCSSRNISVVQVTHRYMGHDNFDPTIKCNVTLMVSGCKALLQVIRTGVSNVPEFVPFQFKRYPDILKKELMFLNGSGRPILDEPLNFA</sequence>
<dbReference type="Proteomes" id="UP000001542">
    <property type="component" value="Unassembled WGS sequence"/>
</dbReference>
<keyword evidence="3" id="KW-1185">Reference proteome</keyword>
<feature type="domain" description="Glycosyltransferase 61 catalytic" evidence="1">
    <location>
        <begin position="16"/>
        <end position="170"/>
    </location>
</feature>
<dbReference type="VEuPathDB" id="TrichDB:TVAG_208260"/>
<dbReference type="VEuPathDB" id="TrichDB:TVAGG3_0168540"/>
<accession>A2FZE9</accession>
<name>A2FZE9_TRIV3</name>
<dbReference type="AlphaFoldDB" id="A2FZE9"/>
<protein>
    <recommendedName>
        <fullName evidence="1">Glycosyltransferase 61 catalytic domain-containing protein</fullName>
    </recommendedName>
</protein>
<dbReference type="RefSeq" id="XP_001302653.1">
    <property type="nucleotide sequence ID" value="XM_001302652.1"/>
</dbReference>